<dbReference type="PROSITE" id="PS50174">
    <property type="entry name" value="G_PATCH"/>
    <property type="match status" value="1"/>
</dbReference>
<feature type="domain" description="G-patch" evidence="1">
    <location>
        <begin position="105"/>
        <end position="153"/>
    </location>
</feature>
<evidence type="ECO:0000313" key="3">
    <source>
        <dbReference type="Proteomes" id="UP001168146"/>
    </source>
</evidence>
<proteinExistence type="predicted"/>
<name>A0AAN6FBX2_9PEZI</name>
<evidence type="ECO:0000259" key="1">
    <source>
        <dbReference type="PROSITE" id="PS50174"/>
    </source>
</evidence>
<dbReference type="PANTHER" id="PTHR20923:SF1">
    <property type="entry name" value="G PATCH DOMAIN AND ANKYRIN REPEAT-CONTAINING PROTEIN 1"/>
    <property type="match status" value="1"/>
</dbReference>
<dbReference type="AlphaFoldDB" id="A0AAN6FBX2"/>
<dbReference type="GO" id="GO:0003676">
    <property type="term" value="F:nucleic acid binding"/>
    <property type="evidence" value="ECO:0007669"/>
    <property type="project" value="InterPro"/>
</dbReference>
<dbReference type="SMART" id="SM00443">
    <property type="entry name" value="G_patch"/>
    <property type="match status" value="1"/>
</dbReference>
<organism evidence="2 3">
    <name type="scientific">Friedmanniomyces endolithicus</name>
    <dbReference type="NCBI Taxonomy" id="329885"/>
    <lineage>
        <taxon>Eukaryota</taxon>
        <taxon>Fungi</taxon>
        <taxon>Dikarya</taxon>
        <taxon>Ascomycota</taxon>
        <taxon>Pezizomycotina</taxon>
        <taxon>Dothideomycetes</taxon>
        <taxon>Dothideomycetidae</taxon>
        <taxon>Mycosphaerellales</taxon>
        <taxon>Teratosphaeriaceae</taxon>
        <taxon>Friedmanniomyces</taxon>
    </lineage>
</organism>
<dbReference type="Pfam" id="PF01585">
    <property type="entry name" value="G-patch"/>
    <property type="match status" value="1"/>
</dbReference>
<reference evidence="2" key="1">
    <citation type="submission" date="2021-12" db="EMBL/GenBank/DDBJ databases">
        <title>Black yeast isolated from Biological Soil Crust.</title>
        <authorList>
            <person name="Kurbessoian T."/>
        </authorList>
    </citation>
    <scope>NUCLEOTIDE SEQUENCE</scope>
    <source>
        <strain evidence="2">CCFEE 5208</strain>
    </source>
</reference>
<accession>A0AAN6FBX2</accession>
<dbReference type="InterPro" id="IPR039146">
    <property type="entry name" value="GPANK1"/>
</dbReference>
<comment type="caution">
    <text evidence="2">The sequence shown here is derived from an EMBL/GenBank/DDBJ whole genome shotgun (WGS) entry which is preliminary data.</text>
</comment>
<gene>
    <name evidence="2" type="ORF">LTR82_015532</name>
</gene>
<sequence>MATPEDEYEVPLRDQRFFGAGIKRKRIHLPTTPRDSASKRYLDIVLKTTDETERLSSGRATCPEQKACEICHRPLLREDGTVPHETSIAHQICLQHSHPPSHVDRTRKGLAVLEGHGWSPDSRLGLGAEGEGRLHPVKAVRNPARVGIGAKLEKGLKVVKKPTKLDAGKVKLLQLDGKKKAEQLRNSFYRSEEVEKYLGES</sequence>
<dbReference type="InterPro" id="IPR000467">
    <property type="entry name" value="G_patch_dom"/>
</dbReference>
<evidence type="ECO:0000313" key="2">
    <source>
        <dbReference type="EMBL" id="KAK0308593.1"/>
    </source>
</evidence>
<dbReference type="PANTHER" id="PTHR20923">
    <property type="entry name" value="BAT4 PROTEIN-RELATED"/>
    <property type="match status" value="1"/>
</dbReference>
<dbReference type="EMBL" id="JASUXU010000087">
    <property type="protein sequence ID" value="KAK0308593.1"/>
    <property type="molecule type" value="Genomic_DNA"/>
</dbReference>
<protein>
    <recommendedName>
        <fullName evidence="1">G-patch domain-containing protein</fullName>
    </recommendedName>
</protein>
<dbReference type="Proteomes" id="UP001168146">
    <property type="component" value="Unassembled WGS sequence"/>
</dbReference>